<proteinExistence type="predicted"/>
<keyword evidence="8 10" id="KW-0472">Membrane</keyword>
<evidence type="ECO:0000313" key="13">
    <source>
        <dbReference type="Proteomes" id="UP001497482"/>
    </source>
</evidence>
<dbReference type="CDD" id="cd21675">
    <property type="entry name" value="SMP_TEX2"/>
    <property type="match status" value="1"/>
</dbReference>
<dbReference type="AlphaFoldDB" id="A0AAV2L9I2"/>
<evidence type="ECO:0000256" key="5">
    <source>
        <dbReference type="ARBA" id="ARBA00022989"/>
    </source>
</evidence>
<evidence type="ECO:0000256" key="2">
    <source>
        <dbReference type="ARBA" id="ARBA00022448"/>
    </source>
</evidence>
<evidence type="ECO:0000313" key="12">
    <source>
        <dbReference type="EMBL" id="CAL1599038.1"/>
    </source>
</evidence>
<organism evidence="12 13">
    <name type="scientific">Knipowitschia caucasica</name>
    <name type="common">Caucasian dwarf goby</name>
    <name type="synonym">Pomatoschistus caucasicus</name>
    <dbReference type="NCBI Taxonomy" id="637954"/>
    <lineage>
        <taxon>Eukaryota</taxon>
        <taxon>Metazoa</taxon>
        <taxon>Chordata</taxon>
        <taxon>Craniata</taxon>
        <taxon>Vertebrata</taxon>
        <taxon>Euteleostomi</taxon>
        <taxon>Actinopterygii</taxon>
        <taxon>Neopterygii</taxon>
        <taxon>Teleostei</taxon>
        <taxon>Neoteleostei</taxon>
        <taxon>Acanthomorphata</taxon>
        <taxon>Gobiaria</taxon>
        <taxon>Gobiiformes</taxon>
        <taxon>Gobioidei</taxon>
        <taxon>Gobiidae</taxon>
        <taxon>Gobiinae</taxon>
        <taxon>Knipowitschia</taxon>
    </lineage>
</organism>
<dbReference type="PANTHER" id="PTHR13466:SF4">
    <property type="entry name" value="SMP-LTD DOMAIN-CONTAINING PROTEIN"/>
    <property type="match status" value="1"/>
</dbReference>
<dbReference type="GO" id="GO:0006869">
    <property type="term" value="P:lipid transport"/>
    <property type="evidence" value="ECO:0007669"/>
    <property type="project" value="UniProtKB-KW"/>
</dbReference>
<feature type="compositionally biased region" description="Pro residues" evidence="9">
    <location>
        <begin position="399"/>
        <end position="409"/>
    </location>
</feature>
<sequence>MLSPSGDSGKGNFFKMELEDTKRKLSEAVQEHSFSSMLQKIGGSPKHSRKKQAMLSRGMAQDGSTDSSLVESPAKKRSEEITQVFEWPPYKHHRRTCPIHNNRQQQRDEELEVFTDGDVVQISVREKEITSPPPFFQEDTRNMSDQLPHMSLFCIGILSYGYFILPLGPYFSGIALGVALGFLMGLLLIRLSTVNSDQTGLKCRKPQTLAGEAVLTGAAVRFESDVLKGWMNEVYDYDPETHRASQSHSVFATLEGSCLRLDSPRNNISRRATYGERLPDTAFVKTRCFELTNAKVSLLPPVLAQKRQWNPKYPMCLQLCPPQSPTETEAQPDQGTLYLFGRTGREKEEWYRHFLLASEEAPGEGRADRCVGKSGDVPLHTELTGSLCSSRGGSEEDPCNPPAPAPAPNPHSSRTSPVLDYHSYMSRLLSTAELSPLCSPGTSPTGLRAHCTCDAAEHPGKSQTAWVNALIGRIFWDFLREKYYADIVSDKIQKKLSTIRLPYFVNELTVTEMDLGLAMPLITSTSKPVINARGLWLEVQLAYSGGLQMTLQTKFNLSKLGKEGGQEAEPAEDIKPSRCRPMLSVLADSEEESSSAGSSDEEELLLSEPQGPVGGKGGAPTPIEGAGGGKTGRKILRFVDKITKSKYFQKAAENEFIKKKFEEMSKTPLLLTVEVQELSGALVVNVPPPPTDRIWYSFCSPPKLDLHVRPKLGQREVTFCHVTEWIEKKLQEEFQKVFVYPNMDDICVPLMHPGPEQPGAPTEPLQRAPAEQCGPHSD</sequence>
<protein>
    <recommendedName>
        <fullName evidence="11">SMP-LTD domain-containing protein</fullName>
    </recommendedName>
</protein>
<keyword evidence="7" id="KW-0446">Lipid-binding</keyword>
<evidence type="ECO:0000256" key="7">
    <source>
        <dbReference type="ARBA" id="ARBA00023121"/>
    </source>
</evidence>
<dbReference type="GO" id="GO:0008289">
    <property type="term" value="F:lipid binding"/>
    <property type="evidence" value="ECO:0007669"/>
    <property type="project" value="UniProtKB-KW"/>
</dbReference>
<evidence type="ECO:0000259" key="11">
    <source>
        <dbReference type="PROSITE" id="PS51847"/>
    </source>
</evidence>
<keyword evidence="6" id="KW-0445">Lipid transport</keyword>
<keyword evidence="2" id="KW-0813">Transport</keyword>
<name>A0AAV2L9I2_KNICA</name>
<feature type="region of interest" description="Disordered" evidence="9">
    <location>
        <begin position="750"/>
        <end position="778"/>
    </location>
</feature>
<keyword evidence="3 10" id="KW-0812">Transmembrane</keyword>
<feature type="region of interest" description="Disordered" evidence="9">
    <location>
        <begin position="587"/>
        <end position="629"/>
    </location>
</feature>
<evidence type="ECO:0000256" key="3">
    <source>
        <dbReference type="ARBA" id="ARBA00022692"/>
    </source>
</evidence>
<evidence type="ECO:0000256" key="9">
    <source>
        <dbReference type="SAM" id="MobiDB-lite"/>
    </source>
</evidence>
<evidence type="ECO:0000256" key="1">
    <source>
        <dbReference type="ARBA" id="ARBA00004586"/>
    </source>
</evidence>
<dbReference type="Proteomes" id="UP001497482">
    <property type="component" value="Chromosome 23"/>
</dbReference>
<keyword evidence="13" id="KW-1185">Reference proteome</keyword>
<keyword evidence="5 10" id="KW-1133">Transmembrane helix</keyword>
<dbReference type="GO" id="GO:0005789">
    <property type="term" value="C:endoplasmic reticulum membrane"/>
    <property type="evidence" value="ECO:0007669"/>
    <property type="project" value="UniProtKB-SubCell"/>
</dbReference>
<dbReference type="InterPro" id="IPR031468">
    <property type="entry name" value="SMP_LBD"/>
</dbReference>
<feature type="domain" description="SMP-LTD" evidence="11">
    <location>
        <begin position="460"/>
        <end position="749"/>
    </location>
</feature>
<evidence type="ECO:0000256" key="8">
    <source>
        <dbReference type="ARBA" id="ARBA00023136"/>
    </source>
</evidence>
<dbReference type="EMBL" id="OZ035845">
    <property type="protein sequence ID" value="CAL1599038.1"/>
    <property type="molecule type" value="Genomic_DNA"/>
</dbReference>
<feature type="region of interest" description="Disordered" evidence="9">
    <location>
        <begin position="26"/>
        <end position="77"/>
    </location>
</feature>
<evidence type="ECO:0000256" key="4">
    <source>
        <dbReference type="ARBA" id="ARBA00022824"/>
    </source>
</evidence>
<accession>A0AAV2L9I2</accession>
<evidence type="ECO:0000256" key="10">
    <source>
        <dbReference type="SAM" id="Phobius"/>
    </source>
</evidence>
<reference evidence="12 13" key="1">
    <citation type="submission" date="2024-04" db="EMBL/GenBank/DDBJ databases">
        <authorList>
            <person name="Waldvogel A.-M."/>
            <person name="Schoenle A."/>
        </authorList>
    </citation>
    <scope>NUCLEOTIDE SEQUENCE [LARGE SCALE GENOMIC DNA]</scope>
</reference>
<dbReference type="PANTHER" id="PTHR13466">
    <property type="entry name" value="TEX2 PROTEIN-RELATED"/>
    <property type="match status" value="1"/>
</dbReference>
<evidence type="ECO:0000256" key="6">
    <source>
        <dbReference type="ARBA" id="ARBA00023055"/>
    </source>
</evidence>
<keyword evidence="4" id="KW-0256">Endoplasmic reticulum</keyword>
<feature type="region of interest" description="Disordered" evidence="9">
    <location>
        <begin position="382"/>
        <end position="416"/>
    </location>
</feature>
<gene>
    <name evidence="12" type="ORF">KC01_LOCUS27377</name>
</gene>
<dbReference type="PROSITE" id="PS51847">
    <property type="entry name" value="SMP"/>
    <property type="match status" value="1"/>
</dbReference>
<comment type="subcellular location">
    <subcellularLocation>
        <location evidence="1">Endoplasmic reticulum membrane</location>
    </subcellularLocation>
</comment>
<feature type="transmembrane region" description="Helical" evidence="10">
    <location>
        <begin position="170"/>
        <end position="189"/>
    </location>
</feature>
<feature type="compositionally biased region" description="Polar residues" evidence="9">
    <location>
        <begin position="383"/>
        <end position="392"/>
    </location>
</feature>
<feature type="compositionally biased region" description="Acidic residues" evidence="9">
    <location>
        <begin position="588"/>
        <end position="605"/>
    </location>
</feature>